<name>A0A9Q0C192_9POAL</name>
<dbReference type="OrthoDB" id="1304551at2759"/>
<dbReference type="InterPro" id="IPR044804">
    <property type="entry name" value="Ribosomal_eL20z-like"/>
</dbReference>
<organism evidence="2 3">
    <name type="scientific">Rhynchospora breviuscula</name>
    <dbReference type="NCBI Taxonomy" id="2022672"/>
    <lineage>
        <taxon>Eukaryota</taxon>
        <taxon>Viridiplantae</taxon>
        <taxon>Streptophyta</taxon>
        <taxon>Embryophyta</taxon>
        <taxon>Tracheophyta</taxon>
        <taxon>Spermatophyta</taxon>
        <taxon>Magnoliopsida</taxon>
        <taxon>Liliopsida</taxon>
        <taxon>Poales</taxon>
        <taxon>Cyperaceae</taxon>
        <taxon>Cyperoideae</taxon>
        <taxon>Rhynchosporeae</taxon>
        <taxon>Rhynchospora</taxon>
    </lineage>
</organism>
<keyword evidence="3" id="KW-1185">Reference proteome</keyword>
<protein>
    <recommendedName>
        <fullName evidence="4">60S ribosomal protein L18a-like protein</fullName>
    </recommendedName>
</protein>
<keyword evidence="1" id="KW-0812">Transmembrane</keyword>
<dbReference type="PANTHER" id="PTHR46631:SF27">
    <property type="entry name" value="OS05G0564800 PROTEIN"/>
    <property type="match status" value="1"/>
</dbReference>
<evidence type="ECO:0008006" key="4">
    <source>
        <dbReference type="Google" id="ProtNLM"/>
    </source>
</evidence>
<evidence type="ECO:0000256" key="1">
    <source>
        <dbReference type="SAM" id="Phobius"/>
    </source>
</evidence>
<dbReference type="AlphaFoldDB" id="A0A9Q0C192"/>
<accession>A0A9Q0C192</accession>
<feature type="transmembrane region" description="Helical" evidence="1">
    <location>
        <begin position="117"/>
        <end position="137"/>
    </location>
</feature>
<keyword evidence="1" id="KW-0472">Membrane</keyword>
<keyword evidence="1" id="KW-1133">Transmembrane helix</keyword>
<dbReference type="Proteomes" id="UP001151287">
    <property type="component" value="Unassembled WGS sequence"/>
</dbReference>
<evidence type="ECO:0000313" key="2">
    <source>
        <dbReference type="EMBL" id="KAJ1685007.1"/>
    </source>
</evidence>
<dbReference type="PANTHER" id="PTHR46631">
    <property type="entry name" value="60S RIBOSOMAL PROTEIN L18A-LIKE"/>
    <property type="match status" value="1"/>
</dbReference>
<comment type="caution">
    <text evidence="2">The sequence shown here is derived from an EMBL/GenBank/DDBJ whole genome shotgun (WGS) entry which is preliminary data.</text>
</comment>
<reference evidence="2" key="1">
    <citation type="journal article" date="2022" name="Cell">
        <title>Repeat-based holocentromeres influence genome architecture and karyotype evolution.</title>
        <authorList>
            <person name="Hofstatter P.G."/>
            <person name="Thangavel G."/>
            <person name="Lux T."/>
            <person name="Neumann P."/>
            <person name="Vondrak T."/>
            <person name="Novak P."/>
            <person name="Zhang M."/>
            <person name="Costa L."/>
            <person name="Castellani M."/>
            <person name="Scott A."/>
            <person name="Toegelov H."/>
            <person name="Fuchs J."/>
            <person name="Mata-Sucre Y."/>
            <person name="Dias Y."/>
            <person name="Vanzela A.L.L."/>
            <person name="Huettel B."/>
            <person name="Almeida C.C.S."/>
            <person name="Simkova H."/>
            <person name="Souza G."/>
            <person name="Pedrosa-Harand A."/>
            <person name="Macas J."/>
            <person name="Mayer K.F.X."/>
            <person name="Houben A."/>
            <person name="Marques A."/>
        </authorList>
    </citation>
    <scope>NUCLEOTIDE SEQUENCE</scope>
    <source>
        <strain evidence="2">RhyBre1mFocal</strain>
    </source>
</reference>
<dbReference type="EMBL" id="JAMQYH010000005">
    <property type="protein sequence ID" value="KAJ1685007.1"/>
    <property type="molecule type" value="Genomic_DNA"/>
</dbReference>
<sequence>MSAEGEKAKGEGHVVDLPQHQHPYGTFQGPPSYPPPPVMGFPQPAPPPGLTAQGYQAVPGYNVTVEGREMRERRLPCCGIGIGWLLFILGFFLAAIPWYVGAIMLCFSRVDYREKPGYIGCTIAAVLATIAIIIGATKGADDW</sequence>
<evidence type="ECO:0000313" key="3">
    <source>
        <dbReference type="Proteomes" id="UP001151287"/>
    </source>
</evidence>
<feature type="transmembrane region" description="Helical" evidence="1">
    <location>
        <begin position="78"/>
        <end position="105"/>
    </location>
</feature>
<proteinExistence type="predicted"/>
<gene>
    <name evidence="2" type="ORF">LUZ63_016397</name>
</gene>